<dbReference type="Proteomes" id="UP001254165">
    <property type="component" value="Unassembled WGS sequence"/>
</dbReference>
<name>A0ABU3NND9_9CHLR</name>
<organism evidence="1 2">
    <name type="scientific">Thermanaerothrix solaris</name>
    <dbReference type="NCBI Taxonomy" id="3058434"/>
    <lineage>
        <taxon>Bacteria</taxon>
        <taxon>Bacillati</taxon>
        <taxon>Chloroflexota</taxon>
        <taxon>Anaerolineae</taxon>
        <taxon>Anaerolineales</taxon>
        <taxon>Anaerolineaceae</taxon>
        <taxon>Thermanaerothrix</taxon>
    </lineage>
</organism>
<keyword evidence="2" id="KW-1185">Reference proteome</keyword>
<accession>A0ABU3NND9</accession>
<proteinExistence type="predicted"/>
<evidence type="ECO:0008006" key="3">
    <source>
        <dbReference type="Google" id="ProtNLM"/>
    </source>
</evidence>
<gene>
    <name evidence="1" type="ORF">QYE77_08810</name>
</gene>
<evidence type="ECO:0000313" key="2">
    <source>
        <dbReference type="Proteomes" id="UP001254165"/>
    </source>
</evidence>
<sequence length="75" mass="8094">MDWKTQLGHLLRSRKFWVLLASLATIAAGLSSGQLDIWQAVQATIAALAVYSTGVAIEDAGRARPTEPPHDRPTP</sequence>
<dbReference type="EMBL" id="JAUHMF010000002">
    <property type="protein sequence ID" value="MDT8898365.1"/>
    <property type="molecule type" value="Genomic_DNA"/>
</dbReference>
<protein>
    <recommendedName>
        <fullName evidence="3">Holin</fullName>
    </recommendedName>
</protein>
<evidence type="ECO:0000313" key="1">
    <source>
        <dbReference type="EMBL" id="MDT8898365.1"/>
    </source>
</evidence>
<comment type="caution">
    <text evidence="1">The sequence shown here is derived from an EMBL/GenBank/DDBJ whole genome shotgun (WGS) entry which is preliminary data.</text>
</comment>
<dbReference type="RefSeq" id="WP_315625024.1">
    <property type="nucleotide sequence ID" value="NZ_JAUHMF010000002.1"/>
</dbReference>
<reference evidence="1 2" key="1">
    <citation type="submission" date="2023-07" db="EMBL/GenBank/DDBJ databases">
        <title>Novel species of Thermanaerothrix with wide hydrolytic capabilities.</title>
        <authorList>
            <person name="Zayulina K.S."/>
            <person name="Podosokorskaya O.A."/>
            <person name="Elcheninov A.G."/>
        </authorList>
    </citation>
    <scope>NUCLEOTIDE SEQUENCE [LARGE SCALE GENOMIC DNA]</scope>
    <source>
        <strain evidence="1 2">4228-RoL</strain>
    </source>
</reference>